<evidence type="ECO:0000313" key="3">
    <source>
        <dbReference type="Proteomes" id="UP000326759"/>
    </source>
</evidence>
<name>A0A5N5TPU6_9CRUS</name>
<comment type="caution">
    <text evidence="2">The sequence shown here is derived from an EMBL/GenBank/DDBJ whole genome shotgun (WGS) entry which is preliminary data.</text>
</comment>
<keyword evidence="1" id="KW-0472">Membrane</keyword>
<sequence>MAVIILNLYYVTVWLVQRGRNYHTYETEEEVEQEYLYICFGAATALLQVVLSIWFCCTAGGFSYHVSR</sequence>
<accession>A0A5N5TPU6</accession>
<reference evidence="2 3" key="1">
    <citation type="journal article" date="2019" name="PLoS Biol.">
        <title>Sex chromosomes control vertical transmission of feminizing Wolbachia symbionts in an isopod.</title>
        <authorList>
            <person name="Becking T."/>
            <person name="Chebbi M.A."/>
            <person name="Giraud I."/>
            <person name="Moumen B."/>
            <person name="Laverre T."/>
            <person name="Caubet Y."/>
            <person name="Peccoud J."/>
            <person name="Gilbert C."/>
            <person name="Cordaux R."/>
        </authorList>
    </citation>
    <scope>NUCLEOTIDE SEQUENCE [LARGE SCALE GENOMIC DNA]</scope>
    <source>
        <strain evidence="2">ANa2</strain>
        <tissue evidence="2">Whole body excluding digestive tract and cuticle</tissue>
    </source>
</reference>
<evidence type="ECO:0000256" key="1">
    <source>
        <dbReference type="SAM" id="Phobius"/>
    </source>
</evidence>
<evidence type="ECO:0000313" key="2">
    <source>
        <dbReference type="EMBL" id="KAB7508194.1"/>
    </source>
</evidence>
<dbReference type="Proteomes" id="UP000326759">
    <property type="component" value="Unassembled WGS sequence"/>
</dbReference>
<protein>
    <submittedName>
        <fullName evidence="2">Uncharacterized protein</fullName>
    </submittedName>
</protein>
<keyword evidence="3" id="KW-1185">Reference proteome</keyword>
<dbReference type="AlphaFoldDB" id="A0A5N5TPU6"/>
<proteinExistence type="predicted"/>
<organism evidence="2 3">
    <name type="scientific">Armadillidium nasatum</name>
    <dbReference type="NCBI Taxonomy" id="96803"/>
    <lineage>
        <taxon>Eukaryota</taxon>
        <taxon>Metazoa</taxon>
        <taxon>Ecdysozoa</taxon>
        <taxon>Arthropoda</taxon>
        <taxon>Crustacea</taxon>
        <taxon>Multicrustacea</taxon>
        <taxon>Malacostraca</taxon>
        <taxon>Eumalacostraca</taxon>
        <taxon>Peracarida</taxon>
        <taxon>Isopoda</taxon>
        <taxon>Oniscidea</taxon>
        <taxon>Crinocheta</taxon>
        <taxon>Armadillidiidae</taxon>
        <taxon>Armadillidium</taxon>
    </lineage>
</organism>
<keyword evidence="1" id="KW-1133">Transmembrane helix</keyword>
<gene>
    <name evidence="2" type="ORF">Anas_01973</name>
</gene>
<keyword evidence="1" id="KW-0812">Transmembrane</keyword>
<feature type="transmembrane region" description="Helical" evidence="1">
    <location>
        <begin position="35"/>
        <end position="62"/>
    </location>
</feature>
<dbReference type="EMBL" id="SEYY01000020">
    <property type="protein sequence ID" value="KAB7508194.1"/>
    <property type="molecule type" value="Genomic_DNA"/>
</dbReference>